<comment type="caution">
    <text evidence="7">The sequence shown here is derived from an EMBL/GenBank/DDBJ whole genome shotgun (WGS) entry which is preliminary data.</text>
</comment>
<protein>
    <recommendedName>
        <fullName evidence="2">histidine kinase</fullName>
        <ecNumber evidence="2">2.7.13.3</ecNumber>
    </recommendedName>
</protein>
<dbReference type="CDD" id="cd16917">
    <property type="entry name" value="HATPase_UhpB-NarQ-NarX-like"/>
    <property type="match status" value="1"/>
</dbReference>
<evidence type="ECO:0000256" key="3">
    <source>
        <dbReference type="ARBA" id="ARBA00022679"/>
    </source>
</evidence>
<evidence type="ECO:0000313" key="7">
    <source>
        <dbReference type="EMBL" id="SER57104.1"/>
    </source>
</evidence>
<dbReference type="AlphaFoldDB" id="A0AAJ5BFD8"/>
<dbReference type="InterPro" id="IPR050482">
    <property type="entry name" value="Sensor_HK_TwoCompSys"/>
</dbReference>
<dbReference type="InterPro" id="IPR036890">
    <property type="entry name" value="HATPase_C_sf"/>
</dbReference>
<evidence type="ECO:0000256" key="5">
    <source>
        <dbReference type="ARBA" id="ARBA00023012"/>
    </source>
</evidence>
<evidence type="ECO:0000256" key="6">
    <source>
        <dbReference type="SAM" id="Phobius"/>
    </source>
</evidence>
<proteinExistence type="predicted"/>
<dbReference type="PANTHER" id="PTHR24421:SF10">
    <property type="entry name" value="NITRATE_NITRITE SENSOR PROTEIN NARQ"/>
    <property type="match status" value="1"/>
</dbReference>
<keyword evidence="4" id="KW-0418">Kinase</keyword>
<dbReference type="GO" id="GO:0000160">
    <property type="term" value="P:phosphorelay signal transduction system"/>
    <property type="evidence" value="ECO:0007669"/>
    <property type="project" value="UniProtKB-KW"/>
</dbReference>
<dbReference type="EMBL" id="FOFY01000019">
    <property type="protein sequence ID" value="SER57104.1"/>
    <property type="molecule type" value="Genomic_DNA"/>
</dbReference>
<name>A0AAJ5BFD8_MYRPR</name>
<feature type="transmembrane region" description="Helical" evidence="6">
    <location>
        <begin position="427"/>
        <end position="449"/>
    </location>
</feature>
<dbReference type="InterPro" id="IPR011990">
    <property type="entry name" value="TPR-like_helical_dom_sf"/>
</dbReference>
<accession>A0AAJ5BFD8</accession>
<dbReference type="Gene3D" id="1.25.40.10">
    <property type="entry name" value="Tetratricopeptide repeat domain"/>
    <property type="match status" value="1"/>
</dbReference>
<keyword evidence="6" id="KW-1133">Transmembrane helix</keyword>
<keyword evidence="8" id="KW-1185">Reference proteome</keyword>
<comment type="catalytic activity">
    <reaction evidence="1">
        <text>ATP + protein L-histidine = ADP + protein N-phospho-L-histidine.</text>
        <dbReference type="EC" id="2.7.13.3"/>
    </reaction>
</comment>
<evidence type="ECO:0000256" key="2">
    <source>
        <dbReference type="ARBA" id="ARBA00012438"/>
    </source>
</evidence>
<dbReference type="PANTHER" id="PTHR24421">
    <property type="entry name" value="NITRATE/NITRITE SENSOR PROTEIN NARX-RELATED"/>
    <property type="match status" value="1"/>
</dbReference>
<keyword evidence="6" id="KW-0472">Membrane</keyword>
<evidence type="ECO:0000256" key="4">
    <source>
        <dbReference type="ARBA" id="ARBA00022777"/>
    </source>
</evidence>
<gene>
    <name evidence="7" type="ORF">SAMN04488089_11948</name>
</gene>
<dbReference type="SUPFAM" id="SSF48452">
    <property type="entry name" value="TPR-like"/>
    <property type="match status" value="1"/>
</dbReference>
<organism evidence="7 8">
    <name type="scientific">Myroides profundi</name>
    <dbReference type="NCBI Taxonomy" id="480520"/>
    <lineage>
        <taxon>Bacteria</taxon>
        <taxon>Pseudomonadati</taxon>
        <taxon>Bacteroidota</taxon>
        <taxon>Flavobacteriia</taxon>
        <taxon>Flavobacteriales</taxon>
        <taxon>Flavobacteriaceae</taxon>
        <taxon>Myroides</taxon>
    </lineage>
</organism>
<reference evidence="7 8" key="1">
    <citation type="submission" date="2016-10" db="EMBL/GenBank/DDBJ databases">
        <authorList>
            <person name="Varghese N."/>
            <person name="Submissions S."/>
        </authorList>
    </citation>
    <scope>NUCLEOTIDE SEQUENCE [LARGE SCALE GENOMIC DNA]</scope>
    <source>
        <strain evidence="8">DSM 19823 / KCTC 23066 / CCTCC M 208030 / D25</strain>
    </source>
</reference>
<dbReference type="EC" id="2.7.13.3" evidence="2"/>
<keyword evidence="3" id="KW-0808">Transferase</keyword>
<keyword evidence="6" id="KW-0812">Transmembrane</keyword>
<keyword evidence="5" id="KW-0902">Two-component regulatory system</keyword>
<evidence type="ECO:0000313" key="8">
    <source>
        <dbReference type="Proteomes" id="UP000183496"/>
    </source>
</evidence>
<evidence type="ECO:0000256" key="1">
    <source>
        <dbReference type="ARBA" id="ARBA00000085"/>
    </source>
</evidence>
<dbReference type="Gene3D" id="3.30.565.10">
    <property type="entry name" value="Histidine kinase-like ATPase, C-terminal domain"/>
    <property type="match status" value="1"/>
</dbReference>
<dbReference type="KEGG" id="mpw:MPR_2216"/>
<dbReference type="Proteomes" id="UP000183496">
    <property type="component" value="Unassembled WGS sequence"/>
</dbReference>
<dbReference type="SUPFAM" id="SSF55874">
    <property type="entry name" value="ATPase domain of HSP90 chaperone/DNA topoisomerase II/histidine kinase"/>
    <property type="match status" value="1"/>
</dbReference>
<dbReference type="RefSeq" id="WP_041892545.1">
    <property type="nucleotide sequence ID" value="NZ_CP010817.1"/>
</dbReference>
<dbReference type="GO" id="GO:0004673">
    <property type="term" value="F:protein histidine kinase activity"/>
    <property type="evidence" value="ECO:0007669"/>
    <property type="project" value="UniProtKB-EC"/>
</dbReference>
<sequence>MKKLRQINFLFVVFALLLVNCNRSKIVSKTDYDQLYAVWYDNDYKDSLAQVLKPAVDRALSLKNTADNRIIIDSVLSELRWTRDSISFLKLTRKAIRFAEAKSDEYMLANIYNDIGMYYHDLGIMDSTYYYYIKAENVYKELGDSMKIGEMEFYQARLLFEKGLVMESEVKVANALRVLERYPLNPIPFEANQMMALCLLERQDFASAKSYLLTALALMKKEFNKNKILDRRKLSEALMMLYYNLSELAYFRKDYKEAYDYAAAGLVYKWAETTPIILDFLEANMAKSDLMLAVTHNKEIGAKERSFITKIEDTYARSLEISNYFAANEQAMSAAGLYIAIRDSVKAFEWAEKSYQLSKDRDIKVAQRTALEFLLSHQEYENKNQVKQIIELNKALEEQDYTTRNRFARIAYETEKVVTENNELRNAVLLVVVTSLIIILGLSAGVFIYRLRNKNRELNFITEQKEANESIYQLILEKSTIATEVKQSVTNRIAKDLHDGIVNNIFTIRFNLQQLQTENESLKNTLITELEYLEKSTRGLSHSLINNELFGETKFISLIEDLASLQKNKWDTIFNLECSDSDYLEELTAMEKVHTYFIIREAIHNVNKYSKASLCTISFVGDKEGITVRIKDNGIGFDMKVPRGGIGIQNMKERALTLASELHVFSKINLGTEVIFKVKQSKT</sequence>